<dbReference type="Proteomes" id="UP000320762">
    <property type="component" value="Unassembled WGS sequence"/>
</dbReference>
<dbReference type="OrthoDB" id="6513042at2759"/>
<organism evidence="4 5">
    <name type="scientific">Schizophyllum amplum</name>
    <dbReference type="NCBI Taxonomy" id="97359"/>
    <lineage>
        <taxon>Eukaryota</taxon>
        <taxon>Fungi</taxon>
        <taxon>Dikarya</taxon>
        <taxon>Basidiomycota</taxon>
        <taxon>Agaricomycotina</taxon>
        <taxon>Agaricomycetes</taxon>
        <taxon>Agaricomycetidae</taxon>
        <taxon>Agaricales</taxon>
        <taxon>Schizophyllaceae</taxon>
        <taxon>Schizophyllum</taxon>
    </lineage>
</organism>
<feature type="domain" description="DNA2/NAM7 helicase-like C-terminal" evidence="3">
    <location>
        <begin position="491"/>
        <end position="699"/>
    </location>
</feature>
<sequence>RFLPMLAAEQEEEQKLVRERLATWPLAKLTGEGYCLQGMSAYWLEADLFGRPVASFTMGPGMTLPEHKFESGVQVLISRVDPLKETPHTGSVVSYTKSQLKLSFLQRFELEDGQWRLDLGRSNIVYERTKTAISQLRQDPLQIQNMDAGRKKEYITQGTYLRDVLLQSFKPVQSGDESAEIDPATVSANSRELHAPDSHYPVTVLDHESRTRHDNRGIFKDDMRIQSWADRYSRPNPIAAEGDPELEGLNATQLRAVATMIGQRISLVQGPPGTGKTRTIIETVKLLKAHFEVPQPLMICTYTNVAVDNLVEGLVKAGLKPLRIGFGGKVQPDLLEHALDHKLSTHPARPAIDAAQEERRKLNTELDELKFSLQEDKARLASGSSNLRVRVQRKQTAVFAKKRALQALTSKVYRMEQQVLREIVDAADVVCTTCISAASVVLNVADFPVVFIDEASMSTEPASLVPLMKGSQHVALIGDHKQLPPVITSSEAQALGLGYRMHPKIAMFPSSEFYAFGLRNGTVDSGGKIPSRLRPPRTSAHLRIRTGASAGSPDHDAPPVIFLNHTSYESTSSRSRVNHVEAQIVASVVEDLLLHNPGLQGTDIGVIAPYAAQISLLDRLLRKKPDWQQRFTAVLGSHRALQLANIEIKTVDGFEGREKDVIIFSTVRNNSSGYIGFLADERRLNVGLTRAKRGLFVVGGIDTLKAGKHQEEPEMQPTSPKLVAADQTLAATPVLSTEAAIDMTTADKSKRTRTKKTTRTNKGVEVWRRYAKWLTDEGLVITLSGSVLNQTLYGNVRRAKKALQAIAADAARQRID</sequence>
<dbReference type="PANTHER" id="PTHR10887">
    <property type="entry name" value="DNA2/NAM7 HELICASE FAMILY"/>
    <property type="match status" value="1"/>
</dbReference>
<keyword evidence="4" id="KW-0378">Hydrolase</keyword>
<dbReference type="CDD" id="cd18808">
    <property type="entry name" value="SF1_C_Upf1"/>
    <property type="match status" value="1"/>
</dbReference>
<dbReference type="GO" id="GO:0016787">
    <property type="term" value="F:hydrolase activity"/>
    <property type="evidence" value="ECO:0007669"/>
    <property type="project" value="UniProtKB-KW"/>
</dbReference>
<dbReference type="Pfam" id="PF13086">
    <property type="entry name" value="AAA_11"/>
    <property type="match status" value="1"/>
</dbReference>
<dbReference type="InterPro" id="IPR045055">
    <property type="entry name" value="DNA2/NAM7-like"/>
</dbReference>
<evidence type="ECO:0000259" key="2">
    <source>
        <dbReference type="Pfam" id="PF13086"/>
    </source>
</evidence>
<evidence type="ECO:0000256" key="1">
    <source>
        <dbReference type="SAM" id="Coils"/>
    </source>
</evidence>
<dbReference type="EMBL" id="VDMD01000001">
    <property type="protein sequence ID" value="TRM69680.1"/>
    <property type="molecule type" value="Genomic_DNA"/>
</dbReference>
<dbReference type="Gene3D" id="3.40.50.300">
    <property type="entry name" value="P-loop containing nucleotide triphosphate hydrolases"/>
    <property type="match status" value="2"/>
</dbReference>
<dbReference type="InterPro" id="IPR047187">
    <property type="entry name" value="SF1_C_Upf1"/>
</dbReference>
<comment type="caution">
    <text evidence="4">The sequence shown here is derived from an EMBL/GenBank/DDBJ whole genome shotgun (WGS) entry which is preliminary data.</text>
</comment>
<dbReference type="STRING" id="97359.A0A550CY39"/>
<dbReference type="GO" id="GO:0004386">
    <property type="term" value="F:helicase activity"/>
    <property type="evidence" value="ECO:0007669"/>
    <property type="project" value="InterPro"/>
</dbReference>
<evidence type="ECO:0000313" key="5">
    <source>
        <dbReference type="Proteomes" id="UP000320762"/>
    </source>
</evidence>
<evidence type="ECO:0000313" key="4">
    <source>
        <dbReference type="EMBL" id="TRM69680.1"/>
    </source>
</evidence>
<evidence type="ECO:0000259" key="3">
    <source>
        <dbReference type="Pfam" id="PF13087"/>
    </source>
</evidence>
<dbReference type="Pfam" id="PF13087">
    <property type="entry name" value="AAA_12"/>
    <property type="match status" value="1"/>
</dbReference>
<dbReference type="InterPro" id="IPR041677">
    <property type="entry name" value="DNA2/NAM7_AAA_11"/>
</dbReference>
<keyword evidence="5" id="KW-1185">Reference proteome</keyword>
<dbReference type="AlphaFoldDB" id="A0A550CY39"/>
<dbReference type="PANTHER" id="PTHR10887:SF495">
    <property type="entry name" value="HELICASE SENATAXIN ISOFORM X1-RELATED"/>
    <property type="match status" value="1"/>
</dbReference>
<feature type="domain" description="DNA2/NAM7 helicase helicase" evidence="2">
    <location>
        <begin position="249"/>
        <end position="489"/>
    </location>
</feature>
<dbReference type="InterPro" id="IPR041679">
    <property type="entry name" value="DNA2/NAM7-like_C"/>
</dbReference>
<feature type="coiled-coil region" evidence="1">
    <location>
        <begin position="352"/>
        <end position="379"/>
    </location>
</feature>
<proteinExistence type="predicted"/>
<accession>A0A550CY39</accession>
<reference evidence="4 5" key="1">
    <citation type="journal article" date="2019" name="New Phytol.">
        <title>Comparative genomics reveals unique wood-decay strategies and fruiting body development in the Schizophyllaceae.</title>
        <authorList>
            <person name="Almasi E."/>
            <person name="Sahu N."/>
            <person name="Krizsan K."/>
            <person name="Balint B."/>
            <person name="Kovacs G.M."/>
            <person name="Kiss B."/>
            <person name="Cseklye J."/>
            <person name="Drula E."/>
            <person name="Henrissat B."/>
            <person name="Nagy I."/>
            <person name="Chovatia M."/>
            <person name="Adam C."/>
            <person name="LaButti K."/>
            <person name="Lipzen A."/>
            <person name="Riley R."/>
            <person name="Grigoriev I.V."/>
            <person name="Nagy L.G."/>
        </authorList>
    </citation>
    <scope>NUCLEOTIDE SEQUENCE [LARGE SCALE GENOMIC DNA]</scope>
    <source>
        <strain evidence="4 5">NL-1724</strain>
    </source>
</reference>
<protein>
    <submittedName>
        <fullName evidence="4">P-loop containing nucleoside triphosphate hydrolase protein</fullName>
    </submittedName>
</protein>
<name>A0A550CY39_9AGAR</name>
<dbReference type="InterPro" id="IPR027417">
    <property type="entry name" value="P-loop_NTPase"/>
</dbReference>
<keyword evidence="1" id="KW-0175">Coiled coil</keyword>
<gene>
    <name evidence="4" type="ORF">BD626DRAFT_390833</name>
</gene>
<dbReference type="SUPFAM" id="SSF52540">
    <property type="entry name" value="P-loop containing nucleoside triphosphate hydrolases"/>
    <property type="match status" value="1"/>
</dbReference>
<feature type="non-terminal residue" evidence="4">
    <location>
        <position position="1"/>
    </location>
</feature>